<dbReference type="PROSITE" id="PS50075">
    <property type="entry name" value="CARRIER"/>
    <property type="match status" value="1"/>
</dbReference>
<keyword evidence="2" id="KW-0597">Phosphoprotein</keyword>
<dbReference type="InterPro" id="IPR020806">
    <property type="entry name" value="PKS_PP-bd"/>
</dbReference>
<evidence type="ECO:0000313" key="6">
    <source>
        <dbReference type="Proteomes" id="UP000710440"/>
    </source>
</evidence>
<keyword evidence="6" id="KW-1185">Reference proteome</keyword>
<dbReference type="OrthoDB" id="5413269at2759"/>
<dbReference type="SUPFAM" id="SSF51735">
    <property type="entry name" value="NAD(P)-binding Rossmann-fold domains"/>
    <property type="match status" value="1"/>
</dbReference>
<proteinExistence type="predicted"/>
<dbReference type="SMART" id="SM00823">
    <property type="entry name" value="PKS_PP"/>
    <property type="match status" value="1"/>
</dbReference>
<dbReference type="SUPFAM" id="SSF47336">
    <property type="entry name" value="ACP-like"/>
    <property type="match status" value="1"/>
</dbReference>
<gene>
    <name evidence="5" type="ORF">Aspvir_005942</name>
</gene>
<dbReference type="Proteomes" id="UP000710440">
    <property type="component" value="Unassembled WGS sequence"/>
</dbReference>
<dbReference type="GeneID" id="66933924"/>
<dbReference type="Gene3D" id="1.10.1200.10">
    <property type="entry name" value="ACP-like"/>
    <property type="match status" value="1"/>
</dbReference>
<dbReference type="Pfam" id="PF00550">
    <property type="entry name" value="PP-binding"/>
    <property type="match status" value="1"/>
</dbReference>
<dbReference type="InterPro" id="IPR036736">
    <property type="entry name" value="ACP-like_sf"/>
</dbReference>
<dbReference type="GO" id="GO:0004312">
    <property type="term" value="F:fatty acid synthase activity"/>
    <property type="evidence" value="ECO:0007669"/>
    <property type="project" value="TreeGrafter"/>
</dbReference>
<dbReference type="SMART" id="SM00822">
    <property type="entry name" value="PKS_KR"/>
    <property type="match status" value="1"/>
</dbReference>
<evidence type="ECO:0000256" key="1">
    <source>
        <dbReference type="ARBA" id="ARBA00022450"/>
    </source>
</evidence>
<evidence type="ECO:0000256" key="3">
    <source>
        <dbReference type="SAM" id="MobiDB-lite"/>
    </source>
</evidence>
<dbReference type="Pfam" id="PF08659">
    <property type="entry name" value="KR"/>
    <property type="match status" value="1"/>
</dbReference>
<accession>A0A9P3F5D2</accession>
<dbReference type="EMBL" id="BOPL01000003">
    <property type="protein sequence ID" value="GIK01901.1"/>
    <property type="molecule type" value="Genomic_DNA"/>
</dbReference>
<dbReference type="PANTHER" id="PTHR43775">
    <property type="entry name" value="FATTY ACID SYNTHASE"/>
    <property type="match status" value="1"/>
</dbReference>
<dbReference type="InterPro" id="IPR036291">
    <property type="entry name" value="NAD(P)-bd_dom_sf"/>
</dbReference>
<feature type="domain" description="Carrier" evidence="4">
    <location>
        <begin position="501"/>
        <end position="577"/>
    </location>
</feature>
<dbReference type="AlphaFoldDB" id="A0A9P3F5D2"/>
<dbReference type="GO" id="GO:0031177">
    <property type="term" value="F:phosphopantetheine binding"/>
    <property type="evidence" value="ECO:0007669"/>
    <property type="project" value="InterPro"/>
</dbReference>
<dbReference type="GO" id="GO:0044550">
    <property type="term" value="P:secondary metabolite biosynthetic process"/>
    <property type="evidence" value="ECO:0007669"/>
    <property type="project" value="TreeGrafter"/>
</dbReference>
<evidence type="ECO:0000256" key="2">
    <source>
        <dbReference type="ARBA" id="ARBA00022553"/>
    </source>
</evidence>
<protein>
    <recommendedName>
        <fullName evidence="4">Carrier domain-containing protein</fullName>
    </recommendedName>
</protein>
<dbReference type="RefSeq" id="XP_043125087.1">
    <property type="nucleotide sequence ID" value="XM_043269152.1"/>
</dbReference>
<keyword evidence="1" id="KW-0596">Phosphopantetheine</keyword>
<organism evidence="5 6">
    <name type="scientific">Aspergillus viridinutans</name>
    <dbReference type="NCBI Taxonomy" id="75553"/>
    <lineage>
        <taxon>Eukaryota</taxon>
        <taxon>Fungi</taxon>
        <taxon>Dikarya</taxon>
        <taxon>Ascomycota</taxon>
        <taxon>Pezizomycotina</taxon>
        <taxon>Eurotiomycetes</taxon>
        <taxon>Eurotiomycetidae</taxon>
        <taxon>Eurotiales</taxon>
        <taxon>Aspergillaceae</taxon>
        <taxon>Aspergillus</taxon>
        <taxon>Aspergillus subgen. Fumigati</taxon>
    </lineage>
</organism>
<dbReference type="InterPro" id="IPR013968">
    <property type="entry name" value="PKS_KR"/>
</dbReference>
<sequence>MTTAEYIITVQNKTGKTNNYLFFNQEPGESSTVGQIYTNVWIRSPGVPSPRGKAVFDVKVANFAICGTTPDPVDYGVVVATSDFAPVELTTQSKKGTVPLMEIVSGGPQFIAPYEETNKDNSFGIHVKNYDPKRYTSVYCGFGKLNQKEEVVPVAVWRAEPGEKYILTPKVTYYVSTGDYRAGETVDVTQIGEISTIDFTTAKPGQTIATITHNDDGSYSKPEFSYPEKRKPQENSTHVPVHPLKRSLAQCLDAGVSYLLVGGLKGLWGNLAVWLAKNDAKHLAVITRSGYQDDRSQTVIRDIEAQGCKISLLTGDVRRCFATVTPPIGGIVQGAMVLRDRMFSSITHQEYHEAPSCKVQGTWNLHKVSVELNMPLSFFTMLSSISGIFTGAVLDCPACSVDLGSVEGIGYLAEHDNVHKQLTRNADTWAPINEARLLQIFELVTYQQEKDSTRQPNPLSASQMVTGIRIPIPSDAGILRDARELQTLLRALQSKTSHANSLLPTAVRIANAKFGKLLRLAEPMDPSRPMSLYGLDSLAAVEFRNWAHTTLGAELSTLEITNASSLTSLGEKLIAKALAAAVT</sequence>
<dbReference type="PANTHER" id="PTHR43775:SF18">
    <property type="entry name" value="ENZYME, PUTATIVE (JCVI)-RELATED"/>
    <property type="match status" value="1"/>
</dbReference>
<comment type="caution">
    <text evidence="5">The sequence shown here is derived from an EMBL/GenBank/DDBJ whole genome shotgun (WGS) entry which is preliminary data.</text>
</comment>
<dbReference type="InterPro" id="IPR050091">
    <property type="entry name" value="PKS_NRPS_Biosynth_Enz"/>
</dbReference>
<dbReference type="Gene3D" id="3.40.50.720">
    <property type="entry name" value="NAD(P)-binding Rossmann-like Domain"/>
    <property type="match status" value="1"/>
</dbReference>
<feature type="region of interest" description="Disordered" evidence="3">
    <location>
        <begin position="211"/>
        <end position="239"/>
    </location>
</feature>
<name>A0A9P3F5D2_ASPVI</name>
<dbReference type="InterPro" id="IPR057326">
    <property type="entry name" value="KR_dom"/>
</dbReference>
<dbReference type="InterPro" id="IPR009081">
    <property type="entry name" value="PP-bd_ACP"/>
</dbReference>
<evidence type="ECO:0000313" key="5">
    <source>
        <dbReference type="EMBL" id="GIK01901.1"/>
    </source>
</evidence>
<reference evidence="5 6" key="1">
    <citation type="submission" date="2021-02" db="EMBL/GenBank/DDBJ databases">
        <title>Pan-genome distribution and transcriptional activeness of fungal secondary metabolism genes in Aspergillus section Fumigati.</title>
        <authorList>
            <person name="Takahashi H."/>
            <person name="Umemura M."/>
            <person name="Ninomiya A."/>
            <person name="Kusuya Y."/>
            <person name="Urayama S."/>
            <person name="Shimizu M."/>
            <person name="Watanabe A."/>
            <person name="Kamei K."/>
            <person name="Yaguchi T."/>
            <person name="Hagiwara D."/>
        </authorList>
    </citation>
    <scope>NUCLEOTIDE SEQUENCE [LARGE SCALE GENOMIC DNA]</scope>
    <source>
        <strain evidence="5 6">IFM 47045</strain>
    </source>
</reference>
<dbReference type="GO" id="GO:0006633">
    <property type="term" value="P:fatty acid biosynthetic process"/>
    <property type="evidence" value="ECO:0007669"/>
    <property type="project" value="TreeGrafter"/>
</dbReference>
<evidence type="ECO:0000259" key="4">
    <source>
        <dbReference type="PROSITE" id="PS50075"/>
    </source>
</evidence>